<dbReference type="UniPathway" id="UPA00286"/>
<dbReference type="SUPFAM" id="SSF52266">
    <property type="entry name" value="SGNH hydrolase"/>
    <property type="match status" value="1"/>
</dbReference>
<proteinExistence type="predicted"/>
<keyword evidence="4" id="KW-0732">Signal</keyword>
<dbReference type="InterPro" id="IPR036514">
    <property type="entry name" value="SGNH_hydro_sf"/>
</dbReference>
<evidence type="ECO:0000313" key="9">
    <source>
        <dbReference type="EMBL" id="OUN39662.1"/>
    </source>
</evidence>
<reference evidence="10" key="1">
    <citation type="submission" date="2017-04" db="EMBL/GenBank/DDBJ databases">
        <title>Function of individual gut microbiota members based on whole genome sequencing of pure cultures obtained from chicken caecum.</title>
        <authorList>
            <person name="Medvecky M."/>
            <person name="Cejkova D."/>
            <person name="Polansky O."/>
            <person name="Karasova D."/>
            <person name="Kubasova T."/>
            <person name="Cizek A."/>
            <person name="Rychlik I."/>
        </authorList>
    </citation>
    <scope>NUCLEOTIDE SEQUENCE [LARGE SCALE GENOMIC DNA]</scope>
    <source>
        <strain evidence="10">An75</strain>
    </source>
</reference>
<dbReference type="GO" id="GO:0016740">
    <property type="term" value="F:transferase activity"/>
    <property type="evidence" value="ECO:0007669"/>
    <property type="project" value="UniProtKB-KW"/>
</dbReference>
<keyword evidence="3" id="KW-0808">Transferase</keyword>
<organism evidence="9 10">
    <name type="scientific">Anaerotignum lactatifermentans</name>
    <dbReference type="NCBI Taxonomy" id="160404"/>
    <lineage>
        <taxon>Bacteria</taxon>
        <taxon>Bacillati</taxon>
        <taxon>Bacillota</taxon>
        <taxon>Clostridia</taxon>
        <taxon>Lachnospirales</taxon>
        <taxon>Anaerotignaceae</taxon>
        <taxon>Anaerotignum</taxon>
    </lineage>
</organism>
<evidence type="ECO:0000256" key="3">
    <source>
        <dbReference type="ARBA" id="ARBA00022679"/>
    </source>
</evidence>
<comment type="caution">
    <text evidence="9">The sequence shown here is derived from an EMBL/GenBank/DDBJ whole genome shotgun (WGS) entry which is preliminary data.</text>
</comment>
<keyword evidence="7" id="KW-0472">Membrane</keyword>
<dbReference type="InterPro" id="IPR031811">
    <property type="entry name" value="ALGX/ALGJ_SGNH-like"/>
</dbReference>
<dbReference type="AlphaFoldDB" id="A0A1Y3TT21"/>
<dbReference type="Gene3D" id="3.40.50.1110">
    <property type="entry name" value="SGNH hydrolase"/>
    <property type="match status" value="1"/>
</dbReference>
<evidence type="ECO:0000256" key="4">
    <source>
        <dbReference type="ARBA" id="ARBA00022729"/>
    </source>
</evidence>
<comment type="pathway">
    <text evidence="2">Glycan biosynthesis; alginate biosynthesis.</text>
</comment>
<keyword evidence="7" id="KW-1133">Transmembrane helix</keyword>
<sequence>MKHKKYLIFIIAVWAFLVFPFAGMLFWRSDETTENTELASFPSLKTEEGWNQEYLSEMGAYFEDHFALRQYWVTANALLRKNVIQSSATDQVVLGKNDWLYFSGTTADYQGTNLFSEREMNAILHNLKLIQNYVQQQGSAFYLMVPPNKNSLYDENMPYYYQKGDGSNLKMLTERFQQEGISYIDLYGAFQEKEEVLYFQRDSHWNNQGALLAYRNLMEQVGKDYETYLNVPFDVEKVHSGDLDEMLFPKAVQKEDDYFYDTASNFVYVNEVKDNMDSWIETENPDATGSILMYRDSFGESLLPFVAGEFEKGYFSRLVPYNLLQVEQYQPDVVVIEKVERNLDDFITDMPIVECPQVKNMIAPQAQTNTEMTAEKAGSFLEIKGTLDEEYIQPDTQIYVSVRDENTMETKTYETFYAETEDGEANGFHLYLKGGSVPEGNIQLNVIAVNGSQPFIVCSKEITWNL</sequence>
<keyword evidence="5" id="KW-0574">Periplasm</keyword>
<dbReference type="Pfam" id="PF16822">
    <property type="entry name" value="ALGX"/>
    <property type="match status" value="1"/>
</dbReference>
<feature type="domain" description="AlgX/AlgJ SGNH hydrolase-like" evidence="8">
    <location>
        <begin position="92"/>
        <end position="251"/>
    </location>
</feature>
<evidence type="ECO:0000313" key="10">
    <source>
        <dbReference type="Proteomes" id="UP000195455"/>
    </source>
</evidence>
<gene>
    <name evidence="9" type="ORF">B5G26_15070</name>
</gene>
<evidence type="ECO:0000256" key="5">
    <source>
        <dbReference type="ARBA" id="ARBA00022764"/>
    </source>
</evidence>
<protein>
    <recommendedName>
        <fullName evidence="8">AlgX/AlgJ SGNH hydrolase-like domain-containing protein</fullName>
    </recommendedName>
</protein>
<evidence type="ECO:0000256" key="6">
    <source>
        <dbReference type="ARBA" id="ARBA00022841"/>
    </source>
</evidence>
<dbReference type="RefSeq" id="WP_087990238.1">
    <property type="nucleotide sequence ID" value="NZ_NFHM01000038.1"/>
</dbReference>
<evidence type="ECO:0000256" key="7">
    <source>
        <dbReference type="SAM" id="Phobius"/>
    </source>
</evidence>
<accession>A0A1Y3TT21</accession>
<evidence type="ECO:0000256" key="2">
    <source>
        <dbReference type="ARBA" id="ARBA00005182"/>
    </source>
</evidence>
<feature type="transmembrane region" description="Helical" evidence="7">
    <location>
        <begin position="7"/>
        <end position="27"/>
    </location>
</feature>
<dbReference type="Proteomes" id="UP000195455">
    <property type="component" value="Unassembled WGS sequence"/>
</dbReference>
<comment type="subcellular location">
    <subcellularLocation>
        <location evidence="1">Periplasm</location>
    </subcellularLocation>
</comment>
<evidence type="ECO:0000259" key="8">
    <source>
        <dbReference type="Pfam" id="PF16822"/>
    </source>
</evidence>
<dbReference type="GO" id="GO:0042597">
    <property type="term" value="C:periplasmic space"/>
    <property type="evidence" value="ECO:0007669"/>
    <property type="project" value="UniProtKB-SubCell"/>
</dbReference>
<name>A0A1Y3TT21_9FIRM</name>
<keyword evidence="7" id="KW-0812">Transmembrane</keyword>
<dbReference type="GO" id="GO:0042121">
    <property type="term" value="P:alginic acid biosynthetic process"/>
    <property type="evidence" value="ECO:0007669"/>
    <property type="project" value="UniProtKB-UniPathway"/>
</dbReference>
<dbReference type="EMBL" id="NFHM01000038">
    <property type="protein sequence ID" value="OUN39662.1"/>
    <property type="molecule type" value="Genomic_DNA"/>
</dbReference>
<evidence type="ECO:0000256" key="1">
    <source>
        <dbReference type="ARBA" id="ARBA00004418"/>
    </source>
</evidence>
<keyword evidence="6" id="KW-0016">Alginate biosynthesis</keyword>